<accession>A0A0F9PBR7</accession>
<dbReference type="EMBL" id="LAZR01006623">
    <property type="protein sequence ID" value="KKM90812.1"/>
    <property type="molecule type" value="Genomic_DNA"/>
</dbReference>
<reference evidence="1" key="1">
    <citation type="journal article" date="2015" name="Nature">
        <title>Complex archaea that bridge the gap between prokaryotes and eukaryotes.</title>
        <authorList>
            <person name="Spang A."/>
            <person name="Saw J.H."/>
            <person name="Jorgensen S.L."/>
            <person name="Zaremba-Niedzwiedzka K."/>
            <person name="Martijn J."/>
            <person name="Lind A.E."/>
            <person name="van Eijk R."/>
            <person name="Schleper C."/>
            <person name="Guy L."/>
            <person name="Ettema T.J."/>
        </authorList>
    </citation>
    <scope>NUCLEOTIDE SEQUENCE</scope>
</reference>
<dbReference type="AlphaFoldDB" id="A0A0F9PBR7"/>
<sequence length="141" mass="15715">MPSDRITMEVRGLKELERELSKLPNKIAKGIMRRAMNRGADVVVRAAKRNLVRNQNVESGQLIRSVKKATKIRAHGLRGATVDVRVGLLSQAFYGRFLEFGTKHQAAKPFMGPALDSNRAIVLLKISESIRKDLAKAKIPK</sequence>
<name>A0A0F9PBR7_9ZZZZ</name>
<gene>
    <name evidence="1" type="ORF">LCGC14_1234840</name>
</gene>
<protein>
    <recommendedName>
        <fullName evidence="2">HK97 gp10 family phage protein</fullName>
    </recommendedName>
</protein>
<dbReference type="NCBIfam" id="TIGR01725">
    <property type="entry name" value="phge_HK97_gp10"/>
    <property type="match status" value="1"/>
</dbReference>
<evidence type="ECO:0008006" key="2">
    <source>
        <dbReference type="Google" id="ProtNLM"/>
    </source>
</evidence>
<dbReference type="Pfam" id="PF04883">
    <property type="entry name" value="HK97-gp10_like"/>
    <property type="match status" value="1"/>
</dbReference>
<evidence type="ECO:0000313" key="1">
    <source>
        <dbReference type="EMBL" id="KKM90812.1"/>
    </source>
</evidence>
<proteinExistence type="predicted"/>
<comment type="caution">
    <text evidence="1">The sequence shown here is derived from an EMBL/GenBank/DDBJ whole genome shotgun (WGS) entry which is preliminary data.</text>
</comment>
<organism evidence="1">
    <name type="scientific">marine sediment metagenome</name>
    <dbReference type="NCBI Taxonomy" id="412755"/>
    <lineage>
        <taxon>unclassified sequences</taxon>
        <taxon>metagenomes</taxon>
        <taxon>ecological metagenomes</taxon>
    </lineage>
</organism>
<dbReference type="InterPro" id="IPR010064">
    <property type="entry name" value="HK97-gp10_tail"/>
</dbReference>